<keyword evidence="3" id="KW-1185">Reference proteome</keyword>
<comment type="caution">
    <text evidence="2">The sequence shown here is derived from an EMBL/GenBank/DDBJ whole genome shotgun (WGS) entry which is preliminary data.</text>
</comment>
<evidence type="ECO:0000313" key="3">
    <source>
        <dbReference type="Proteomes" id="UP000699042"/>
    </source>
</evidence>
<reference evidence="2" key="1">
    <citation type="submission" date="2021-05" db="EMBL/GenBank/DDBJ databases">
        <title>Comparative genomics of three Colletotrichum scovillei strains and genetic complementation revealed genes involved fungal growth and virulence on chili pepper.</title>
        <authorList>
            <person name="Hsieh D.-K."/>
            <person name="Chuang S.-C."/>
            <person name="Chen C.-Y."/>
            <person name="Chao Y.-T."/>
            <person name="Lu M.-Y.J."/>
            <person name="Lee M.-H."/>
            <person name="Shih M.-C."/>
        </authorList>
    </citation>
    <scope>NUCLEOTIDE SEQUENCE</scope>
    <source>
        <strain evidence="2">Coll-153</strain>
    </source>
</reference>
<protein>
    <submittedName>
        <fullName evidence="2">Uncharacterized protein</fullName>
    </submittedName>
</protein>
<gene>
    <name evidence="2" type="ORF">JMJ77_008141</name>
</gene>
<evidence type="ECO:0000256" key="1">
    <source>
        <dbReference type="SAM" id="MobiDB-lite"/>
    </source>
</evidence>
<dbReference type="Proteomes" id="UP000699042">
    <property type="component" value="Unassembled WGS sequence"/>
</dbReference>
<evidence type="ECO:0000313" key="2">
    <source>
        <dbReference type="EMBL" id="KAG7055689.1"/>
    </source>
</evidence>
<organism evidence="2 3">
    <name type="scientific">Colletotrichum scovillei</name>
    <dbReference type="NCBI Taxonomy" id="1209932"/>
    <lineage>
        <taxon>Eukaryota</taxon>
        <taxon>Fungi</taxon>
        <taxon>Dikarya</taxon>
        <taxon>Ascomycota</taxon>
        <taxon>Pezizomycotina</taxon>
        <taxon>Sordariomycetes</taxon>
        <taxon>Hypocreomycetidae</taxon>
        <taxon>Glomerellales</taxon>
        <taxon>Glomerellaceae</taxon>
        <taxon>Colletotrichum</taxon>
        <taxon>Colletotrichum acutatum species complex</taxon>
    </lineage>
</organism>
<feature type="region of interest" description="Disordered" evidence="1">
    <location>
        <begin position="1"/>
        <end position="21"/>
    </location>
</feature>
<sequence length="101" mass="11178">MSQDGSRRGKRSRGVNGHGDRECSEWCVLVHCRKKEAGCASPSKPVYDLCPDLTSPSIIFLFSMANTRPDVLIGNTAERAKQFCKCRFGSEHSCRPPLAFS</sequence>
<name>A0A9P7UGL9_9PEZI</name>
<dbReference type="EMBL" id="JAESDN010000002">
    <property type="protein sequence ID" value="KAG7055689.1"/>
    <property type="molecule type" value="Genomic_DNA"/>
</dbReference>
<dbReference type="AlphaFoldDB" id="A0A9P7UGL9"/>
<proteinExistence type="predicted"/>
<accession>A0A9P7UGL9</accession>